<feature type="region of interest" description="Disordered" evidence="1">
    <location>
        <begin position="59"/>
        <end position="82"/>
    </location>
</feature>
<dbReference type="EMBL" id="JAIRAU010000001">
    <property type="protein sequence ID" value="MBZ5707621.1"/>
    <property type="molecule type" value="Genomic_DNA"/>
</dbReference>
<dbReference type="RefSeq" id="WP_224189384.1">
    <property type="nucleotide sequence ID" value="NZ_JAIRAU010000001.1"/>
</dbReference>
<protein>
    <submittedName>
        <fullName evidence="2">Uncharacterized protein</fullName>
    </submittedName>
</protein>
<proteinExistence type="predicted"/>
<gene>
    <name evidence="2" type="ORF">K7C98_00015</name>
</gene>
<evidence type="ECO:0000313" key="2">
    <source>
        <dbReference type="EMBL" id="MBZ5707621.1"/>
    </source>
</evidence>
<dbReference type="Proteomes" id="UP001139031">
    <property type="component" value="Unassembled WGS sequence"/>
</dbReference>
<name>A0ABS7THF2_9BACT</name>
<reference evidence="2" key="1">
    <citation type="submission" date="2021-08" db="EMBL/GenBank/DDBJ databases">
        <authorList>
            <person name="Stevens D.C."/>
        </authorList>
    </citation>
    <scope>NUCLEOTIDE SEQUENCE</scope>
    <source>
        <strain evidence="2">DSM 53165</strain>
    </source>
</reference>
<evidence type="ECO:0000256" key="1">
    <source>
        <dbReference type="SAM" id="MobiDB-lite"/>
    </source>
</evidence>
<accession>A0ABS7THF2</accession>
<keyword evidence="3" id="KW-1185">Reference proteome</keyword>
<comment type="caution">
    <text evidence="2">The sequence shown here is derived from an EMBL/GenBank/DDBJ whole genome shotgun (WGS) entry which is preliminary data.</text>
</comment>
<organism evidence="2 3">
    <name type="scientific">Nannocystis pusilla</name>
    <dbReference type="NCBI Taxonomy" id="889268"/>
    <lineage>
        <taxon>Bacteria</taxon>
        <taxon>Pseudomonadati</taxon>
        <taxon>Myxococcota</taxon>
        <taxon>Polyangia</taxon>
        <taxon>Nannocystales</taxon>
        <taxon>Nannocystaceae</taxon>
        <taxon>Nannocystis</taxon>
    </lineage>
</organism>
<sequence length="82" mass="8643">MAGERGGHDLIEGLFAVRHEVTGRAPGFVPEIYDFGEGREAIDLRAAMEAPAIDIALEDGGVRHGGDPQSGAHGAGRRNKHV</sequence>
<evidence type="ECO:0000313" key="3">
    <source>
        <dbReference type="Proteomes" id="UP001139031"/>
    </source>
</evidence>